<comment type="caution">
    <text evidence="1">The sequence shown here is derived from an EMBL/GenBank/DDBJ whole genome shotgun (WGS) entry which is preliminary data.</text>
</comment>
<protein>
    <submittedName>
        <fullName evidence="1">Uncharacterized protein</fullName>
    </submittedName>
</protein>
<evidence type="ECO:0000313" key="1">
    <source>
        <dbReference type="EMBL" id="KAG9221511.1"/>
    </source>
</evidence>
<organism evidence="1 2">
    <name type="scientific">Pleurotus cornucopiae</name>
    <name type="common">Cornucopia mushroom</name>
    <dbReference type="NCBI Taxonomy" id="5321"/>
    <lineage>
        <taxon>Eukaryota</taxon>
        <taxon>Fungi</taxon>
        <taxon>Dikarya</taxon>
        <taxon>Basidiomycota</taxon>
        <taxon>Agaricomycotina</taxon>
        <taxon>Agaricomycetes</taxon>
        <taxon>Agaricomycetidae</taxon>
        <taxon>Agaricales</taxon>
        <taxon>Pleurotineae</taxon>
        <taxon>Pleurotaceae</taxon>
        <taxon>Pleurotus</taxon>
    </lineage>
</organism>
<proteinExistence type="predicted"/>
<keyword evidence="2" id="KW-1185">Reference proteome</keyword>
<dbReference type="EMBL" id="WQMT02000006">
    <property type="protein sequence ID" value="KAG9221511.1"/>
    <property type="molecule type" value="Genomic_DNA"/>
</dbReference>
<accession>A0ACB7IXE2</accession>
<evidence type="ECO:0000313" key="2">
    <source>
        <dbReference type="Proteomes" id="UP000824881"/>
    </source>
</evidence>
<name>A0ACB7IXE2_PLECO</name>
<gene>
    <name evidence="1" type="ORF">CCMSSC00406_0009500</name>
</gene>
<sequence>MTLETRSQLIMTSTATSRVITIAELVRRICEHSDRAQNSRNARVCKMWSSEALSVVWRKLHSFLPLLKLLAPMSLQHEDGTRRFKYDGRISPNNWDVFQRYSPLVRDICRHPRGYMTYESDSFSESVFIDVLTTNPHPADELIPNLQLFEYRSGGARVQFLPLFLNKSLNSLELCLYDTGDVAWDPQLARFKQTLLCIPPKSPNLQRLSVTSYVRTNVAAELTEVFLGLSRLKTLTLSIPQLPASTTYTLAQLPCLEALRLDGPHMQFESGLPVADGFQSLATFSAYEIKFDDVVSFLRAYKPRNLRALHLSTFGGKEPHTAYRRLIAAVTSACLLIEDINTSVLPLTRDAYLEPAELSSHPFLPLTRRPFNITSLTMRFPPPLNLSIELMKDLLTNLPLLVTLELEESTGPATLPLVALAEFAPLCPRMEHLMLYMDTILPPFWAPPTARFRCLRVLDVGCSPLRSQPADVAAFLRMVLPETCVLETKFSAGGWGSVVTRK</sequence>
<reference evidence="1 2" key="1">
    <citation type="journal article" date="2021" name="Appl. Environ. Microbiol.">
        <title>Genetic linkage and physical mapping for an oyster mushroom Pleurotus cornucopiae and QTL analysis for the trait cap color.</title>
        <authorList>
            <person name="Zhang Y."/>
            <person name="Gao W."/>
            <person name="Sonnenberg A."/>
            <person name="Chen Q."/>
            <person name="Zhang J."/>
            <person name="Huang C."/>
        </authorList>
    </citation>
    <scope>NUCLEOTIDE SEQUENCE [LARGE SCALE GENOMIC DNA]</scope>
    <source>
        <strain evidence="1">CCMSSC00406</strain>
    </source>
</reference>
<dbReference type="Proteomes" id="UP000824881">
    <property type="component" value="Unassembled WGS sequence"/>
</dbReference>